<evidence type="ECO:0000313" key="7">
    <source>
        <dbReference type="Proteomes" id="UP000004185"/>
    </source>
</evidence>
<feature type="coiled-coil region" evidence="4">
    <location>
        <begin position="465"/>
        <end position="510"/>
    </location>
</feature>
<dbReference type="PANTHER" id="PTHR32114">
    <property type="entry name" value="ABC TRANSPORTER ABCH.3"/>
    <property type="match status" value="1"/>
</dbReference>
<dbReference type="GO" id="GO:0016887">
    <property type="term" value="F:ATP hydrolysis activity"/>
    <property type="evidence" value="ECO:0007669"/>
    <property type="project" value="InterPro"/>
</dbReference>
<comment type="caution">
    <text evidence="6">The sequence shown here is derived from an EMBL/GenBank/DDBJ whole genome shotgun (WGS) entry which is preliminary data.</text>
</comment>
<organism evidence="6 7">
    <name type="scientific">Streptococcus sanguinis SK353</name>
    <dbReference type="NCBI Taxonomy" id="888815"/>
    <lineage>
        <taxon>Bacteria</taxon>
        <taxon>Bacillati</taxon>
        <taxon>Bacillota</taxon>
        <taxon>Bacilli</taxon>
        <taxon>Lactobacillales</taxon>
        <taxon>Streptococcaceae</taxon>
        <taxon>Streptococcus</taxon>
    </lineage>
</organism>
<comment type="subunit">
    <text evidence="2">Heterodimer of SbcC and SbcD.</text>
</comment>
<feature type="coiled-coil region" evidence="4">
    <location>
        <begin position="204"/>
        <end position="235"/>
    </location>
</feature>
<dbReference type="Proteomes" id="UP000004185">
    <property type="component" value="Unassembled WGS sequence"/>
</dbReference>
<protein>
    <recommendedName>
        <fullName evidence="3">Nuclease SbcCD subunit C</fullName>
    </recommendedName>
</protein>
<comment type="similarity">
    <text evidence="1">Belongs to the SMC family. SbcC subfamily.</text>
</comment>
<dbReference type="AlphaFoldDB" id="F0FCQ7"/>
<dbReference type="InterPro" id="IPR038729">
    <property type="entry name" value="Rad50/SbcC_AAA"/>
</dbReference>
<sequence>MRIQKILIKNFKNVKGTKVIDFQDNVTLFVGPNGFGKTTIFDAIELSLTGKIRRITESDYTDGRSRFSSAYFQNDPNKDTLIKLILVNDKGETLTVSSRYKSSSNSNGNNVPQYSFSQFNRNIKFNSEKEFEKIEDVESIDDWDEKDIQKAIGEFLGYESEDYSLSETFDLFHYIQQDETAYYLKQKEKDRKEQLNFLLNIESYVNKKNQLDNLRKTLVSNKKELETKKKKFQNLSTANKIPYTRLSLRTDIDFPFNREVIVFDDELSEVSLDGYLQEVEKLQKFRNSFSPKDYLLRQQSEQFEREIKENSDFTDYLLFREIFENREEVDFIKQNHSLISNEKNYSYFLLKNYVEQLEYLENNRKLFEQGKILERLFDVEIDEINMETIEKSLNNFSEWEFGKIWLEQFKPKFTNYNIKKRQLNDGTTSINKLLEIRSRLKEHSEEHNSKCLFCGYDWIESEQLLNAYEETTQQFRKNLSTLEVEIANFVQELNQLIMDLKTQITVEQEKLFVLPKDFLEEIRSIRKYNFPDDFNNLVSETSDISPMSIESTVSLQGFKMLKKELLDLLQKKLLLPKEIYNSFLRIMNRKADFETLLEKYSVLRSDVIREFQLAFQILPISLYQLQENREQVSIFLDDISSSIVFDFSKTLDPQNLFDVYFTSDKKIFEACTIESINKKRDYIINQFEIQSLTQFNLIEKRLQIINQTVNYLRHRIGKLDSNIKDYQVQMIKKLKLPFYIYTAKILQNYQQGMGVLLTTQNNSNIRFLANSNSEQDVMYQLSSGQVAVISFAFTLALNTTFKISKDFKLLTIDDPIQDMDSMNVYALIDLLRHALPEYQILMSTHNDGSAMFIKYKFELFSDLEISKVGLKNIKDIILVDDQNLSDE</sequence>
<reference evidence="6 7" key="1">
    <citation type="submission" date="2011-01" db="EMBL/GenBank/DDBJ databases">
        <authorList>
            <person name="Muzny D."/>
            <person name="Qin X."/>
            <person name="Deng J."/>
            <person name="Jiang H."/>
            <person name="Liu Y."/>
            <person name="Qu J."/>
            <person name="Song X.-Z."/>
            <person name="Zhang L."/>
            <person name="Thornton R."/>
            <person name="Coyle M."/>
            <person name="Francisco L."/>
            <person name="Jackson L."/>
            <person name="Javaid M."/>
            <person name="Korchina V."/>
            <person name="Kovar C."/>
            <person name="Mata R."/>
            <person name="Mathew T."/>
            <person name="Ngo R."/>
            <person name="Nguyen L."/>
            <person name="Nguyen N."/>
            <person name="Okwuonu G."/>
            <person name="Ongeri F."/>
            <person name="Pham C."/>
            <person name="Simmons D."/>
            <person name="Wilczek-Boney K."/>
            <person name="Hale W."/>
            <person name="Jakkamsetti A."/>
            <person name="Pham P."/>
            <person name="Ruth R."/>
            <person name="San Lucas F."/>
            <person name="Warren J."/>
            <person name="Zhang J."/>
            <person name="Zhao Z."/>
            <person name="Zhou C."/>
            <person name="Zhu D."/>
            <person name="Lee S."/>
            <person name="Bess C."/>
            <person name="Blankenburg K."/>
            <person name="Forbes L."/>
            <person name="Fu Q."/>
            <person name="Gubbala S."/>
            <person name="Hirani K."/>
            <person name="Jayaseelan J.C."/>
            <person name="Lara F."/>
            <person name="Munidasa M."/>
            <person name="Palculict T."/>
            <person name="Patil S."/>
            <person name="Pu L.-L."/>
            <person name="Saada N."/>
            <person name="Tang L."/>
            <person name="Weissenberger G."/>
            <person name="Zhu Y."/>
            <person name="Hemphill L."/>
            <person name="Shang Y."/>
            <person name="Youmans B."/>
            <person name="Ayvaz T."/>
            <person name="Ross M."/>
            <person name="Santibanez J."/>
            <person name="Aqrawi P."/>
            <person name="Gross S."/>
            <person name="Joshi V."/>
            <person name="Fowler G."/>
            <person name="Nazareth L."/>
            <person name="Reid J."/>
            <person name="Worley K."/>
            <person name="Petrosino J."/>
            <person name="Highlander S."/>
            <person name="Gibbs R."/>
        </authorList>
    </citation>
    <scope>NUCLEOTIDE SEQUENCE [LARGE SCALE GENOMIC DNA]</scope>
    <source>
        <strain evidence="6 7">SK353</strain>
    </source>
</reference>
<evidence type="ECO:0000256" key="3">
    <source>
        <dbReference type="ARBA" id="ARBA00013368"/>
    </source>
</evidence>
<keyword evidence="4" id="KW-0175">Coiled coil</keyword>
<dbReference type="SUPFAM" id="SSF52540">
    <property type="entry name" value="P-loop containing nucleoside triphosphate hydrolases"/>
    <property type="match status" value="1"/>
</dbReference>
<evidence type="ECO:0000256" key="1">
    <source>
        <dbReference type="ARBA" id="ARBA00006930"/>
    </source>
</evidence>
<name>F0FCQ7_STRSA</name>
<proteinExistence type="inferred from homology"/>
<dbReference type="HOGENOM" id="CLU_019883_0_0_9"/>
<dbReference type="PATRIC" id="fig|888815.3.peg.440"/>
<dbReference type="GO" id="GO:0006302">
    <property type="term" value="P:double-strand break repair"/>
    <property type="evidence" value="ECO:0007669"/>
    <property type="project" value="InterPro"/>
</dbReference>
<dbReference type="RefSeq" id="WP_002897302.1">
    <property type="nucleotide sequence ID" value="NZ_GL872307.1"/>
</dbReference>
<dbReference type="Gene3D" id="3.40.50.300">
    <property type="entry name" value="P-loop containing nucleotide triphosphate hydrolases"/>
    <property type="match status" value="2"/>
</dbReference>
<evidence type="ECO:0000256" key="4">
    <source>
        <dbReference type="SAM" id="Coils"/>
    </source>
</evidence>
<feature type="domain" description="Rad50/SbcC-type AAA" evidence="5">
    <location>
        <begin position="5"/>
        <end position="235"/>
    </location>
</feature>
<dbReference type="EMBL" id="AEWY01000002">
    <property type="protein sequence ID" value="EGC23531.1"/>
    <property type="molecule type" value="Genomic_DNA"/>
</dbReference>
<evidence type="ECO:0000256" key="2">
    <source>
        <dbReference type="ARBA" id="ARBA00011322"/>
    </source>
</evidence>
<dbReference type="CDD" id="cd00267">
    <property type="entry name" value="ABC_ATPase"/>
    <property type="match status" value="1"/>
</dbReference>
<dbReference type="InterPro" id="IPR027417">
    <property type="entry name" value="P-loop_NTPase"/>
</dbReference>
<evidence type="ECO:0000259" key="5">
    <source>
        <dbReference type="Pfam" id="PF13476"/>
    </source>
</evidence>
<dbReference type="Pfam" id="PF13476">
    <property type="entry name" value="AAA_23"/>
    <property type="match status" value="1"/>
</dbReference>
<dbReference type="PANTHER" id="PTHR32114:SF2">
    <property type="entry name" value="ABC TRANSPORTER ABCH.3"/>
    <property type="match status" value="1"/>
</dbReference>
<accession>F0FCQ7</accession>
<evidence type="ECO:0000313" key="6">
    <source>
        <dbReference type="EMBL" id="EGC23531.1"/>
    </source>
</evidence>
<gene>
    <name evidence="6" type="ORF">HMPREF9388_0440</name>
</gene>